<feature type="compositionally biased region" description="Polar residues" evidence="10">
    <location>
        <begin position="622"/>
        <end position="639"/>
    </location>
</feature>
<dbReference type="HOGENOM" id="CLU_385674_0_0_1"/>
<evidence type="ECO:0000256" key="8">
    <source>
        <dbReference type="ARBA" id="ARBA00023163"/>
    </source>
</evidence>
<feature type="region of interest" description="Disordered" evidence="10">
    <location>
        <begin position="605"/>
        <end position="639"/>
    </location>
</feature>
<feature type="compositionally biased region" description="Basic and acidic residues" evidence="10">
    <location>
        <begin position="219"/>
        <end position="233"/>
    </location>
</feature>
<evidence type="ECO:0000256" key="3">
    <source>
        <dbReference type="ARBA" id="ARBA00022723"/>
    </source>
</evidence>
<comment type="similarity">
    <text evidence="2">Belongs to the RRN7/TAF1B family.</text>
</comment>
<keyword evidence="3" id="KW-0479">Metal-binding</keyword>
<sequence>MSFYLDDHPEDEPSSLQLCPNCSGTSFYNDQVTGALTCSSCYTQSQTATQEELDIDEGLGLAARSGGKRTRTSQLGKRSGETNRGGVEARDLSEYDRSKKLPDAESCCLAFQWLLWDASKRVAKLAGIQDGDTNGGYHPDGSDDAQHTIMERTVKKIWFAYLGAWMEATKVFSTKYPEMRVSFRDCFLENAMKMVIARHLSVTVGKKVEDEMLKDIQHFRSDRRNKTNDDDKSTSSWKSDNVSSAKSDDQSVIDDDDDDEVSRSSSKRKRAKMDRRPILSIPELCKRVFPKKFHRFPNGAYHIHPHHATLKIQPSPTLLLSILQLALTHLQAGVAPYHLTTWVANGLLPHALNGYALLPSKLKERVVVVKNFFARSCIPPANDVADLTELLAASCNWYSGAKTSGNETNHSAAGKDASSVAVSDSSRKCTVEQDDLNDSSSAHGKLAGNEELVSSFQQTNQSSRYNVPLLAARMVRDLGFEQQVLDNALCLMGITHRTDADETRKVPPPLEIASASQQYSPLHVAAVIAVACKLCVGWESWTITNLHAKISRKAFLVPWNESQLQLLGNGKTLEHYIGFLEDVVINGVERNNQVTQFFQSLGRDLDSRPRQRQSSSDAVNVKPNTTLSGHPNPNESSNAEIMHHWNTNNIHCYTSYQHNKHDKKASPLEPYHPNYCRLIEYICYIVEEKNPGKLHDLVQLVEEELLRRHRKIIHPNA</sequence>
<keyword evidence="8" id="KW-0804">Transcription</keyword>
<evidence type="ECO:0000256" key="6">
    <source>
        <dbReference type="ARBA" id="ARBA00023015"/>
    </source>
</evidence>
<dbReference type="PANTHER" id="PTHR31576">
    <property type="entry name" value="TATA BOX-BINDING PROTEIN-ASSOCIATED FACTOR RNA POLYMERASE I SUBUNIT B"/>
    <property type="match status" value="1"/>
</dbReference>
<dbReference type="AlphaFoldDB" id="B8BRS4"/>
<dbReference type="GO" id="GO:0070860">
    <property type="term" value="C:RNA polymerase I core factor complex"/>
    <property type="evidence" value="ECO:0000318"/>
    <property type="project" value="GO_Central"/>
</dbReference>
<dbReference type="eggNOG" id="ENOG502RWMV">
    <property type="taxonomic scope" value="Eukaryota"/>
</dbReference>
<dbReference type="EMBL" id="CM000638">
    <property type="protein sequence ID" value="EED96006.1"/>
    <property type="molecule type" value="Genomic_DNA"/>
</dbReference>
<comment type="subcellular location">
    <subcellularLocation>
        <location evidence="1">Nucleus</location>
        <location evidence="1">Nucleolus</location>
    </subcellularLocation>
</comment>
<reference evidence="11 12" key="2">
    <citation type="journal article" date="2008" name="Nature">
        <title>The Phaeodactylum genome reveals the evolutionary history of diatom genomes.</title>
        <authorList>
            <person name="Bowler C."/>
            <person name="Allen A.E."/>
            <person name="Badger J.H."/>
            <person name="Grimwood J."/>
            <person name="Jabbari K."/>
            <person name="Kuo A."/>
            <person name="Maheswari U."/>
            <person name="Martens C."/>
            <person name="Maumus F."/>
            <person name="Otillar R.P."/>
            <person name="Rayko E."/>
            <person name="Salamov A."/>
            <person name="Vandepoele K."/>
            <person name="Beszteri B."/>
            <person name="Gruber A."/>
            <person name="Heijde M."/>
            <person name="Katinka M."/>
            <person name="Mock T."/>
            <person name="Valentin K."/>
            <person name="Verret F."/>
            <person name="Berges J.A."/>
            <person name="Brownlee C."/>
            <person name="Cadoret J.P."/>
            <person name="Chiovitti A."/>
            <person name="Choi C.J."/>
            <person name="Coesel S."/>
            <person name="De Martino A."/>
            <person name="Detter J.C."/>
            <person name="Durkin C."/>
            <person name="Falciatore A."/>
            <person name="Fournet J."/>
            <person name="Haruta M."/>
            <person name="Huysman M.J."/>
            <person name="Jenkins B.D."/>
            <person name="Jiroutova K."/>
            <person name="Jorgensen R.E."/>
            <person name="Joubert Y."/>
            <person name="Kaplan A."/>
            <person name="Kroger N."/>
            <person name="Kroth P.G."/>
            <person name="La Roche J."/>
            <person name="Lindquist E."/>
            <person name="Lommer M."/>
            <person name="Martin-Jezequel V."/>
            <person name="Lopez P.J."/>
            <person name="Lucas S."/>
            <person name="Mangogna M."/>
            <person name="McGinnis K."/>
            <person name="Medlin L.K."/>
            <person name="Montsant A."/>
            <person name="Oudot-Le Secq M.P."/>
            <person name="Napoli C."/>
            <person name="Obornik M."/>
            <person name="Parker M.S."/>
            <person name="Petit J.L."/>
            <person name="Porcel B.M."/>
            <person name="Poulsen N."/>
            <person name="Robison M."/>
            <person name="Rychlewski L."/>
            <person name="Rynearson T.A."/>
            <person name="Schmutz J."/>
            <person name="Shapiro H."/>
            <person name="Siaut M."/>
            <person name="Stanley M."/>
            <person name="Sussman M.R."/>
            <person name="Taylor A.R."/>
            <person name="Vardi A."/>
            <person name="von Dassow P."/>
            <person name="Vyverman W."/>
            <person name="Willis A."/>
            <person name="Wyrwicz L.S."/>
            <person name="Rokhsar D.S."/>
            <person name="Weissenbach J."/>
            <person name="Armbrust E.V."/>
            <person name="Green B.R."/>
            <person name="Van de Peer Y."/>
            <person name="Grigoriev I.V."/>
        </authorList>
    </citation>
    <scope>NUCLEOTIDE SEQUENCE [LARGE SCALE GENOMIC DNA]</scope>
    <source>
        <strain evidence="11 12">CCMP1335</strain>
    </source>
</reference>
<dbReference type="InParanoid" id="B8BRS4"/>
<evidence type="ECO:0000313" key="12">
    <source>
        <dbReference type="Proteomes" id="UP000001449"/>
    </source>
</evidence>
<dbReference type="GO" id="GO:0001164">
    <property type="term" value="F:RNA polymerase I core promoter sequence-specific DNA binding"/>
    <property type="evidence" value="ECO:0000318"/>
    <property type="project" value="GO_Central"/>
</dbReference>
<organism evidence="11 12">
    <name type="scientific">Thalassiosira pseudonana</name>
    <name type="common">Marine diatom</name>
    <name type="synonym">Cyclotella nana</name>
    <dbReference type="NCBI Taxonomy" id="35128"/>
    <lineage>
        <taxon>Eukaryota</taxon>
        <taxon>Sar</taxon>
        <taxon>Stramenopiles</taxon>
        <taxon>Ochrophyta</taxon>
        <taxon>Bacillariophyta</taxon>
        <taxon>Coscinodiscophyceae</taxon>
        <taxon>Thalassiosirophycidae</taxon>
        <taxon>Thalassiosirales</taxon>
        <taxon>Thalassiosiraceae</taxon>
        <taxon>Thalassiosira</taxon>
    </lineage>
</organism>
<protein>
    <submittedName>
        <fullName evidence="11">Uncharacterized protein</fullName>
    </submittedName>
</protein>
<dbReference type="GeneID" id="7449032"/>
<dbReference type="InterPro" id="IPR033599">
    <property type="entry name" value="TAF1B/Rrn7"/>
</dbReference>
<evidence type="ECO:0000256" key="7">
    <source>
        <dbReference type="ARBA" id="ARBA00023125"/>
    </source>
</evidence>
<feature type="compositionally biased region" description="Acidic residues" evidence="10">
    <location>
        <begin position="251"/>
        <end position="260"/>
    </location>
</feature>
<gene>
    <name evidence="11" type="ORF">THAPSDRAFT_20971</name>
</gene>
<dbReference type="GO" id="GO:0008270">
    <property type="term" value="F:zinc ion binding"/>
    <property type="evidence" value="ECO:0007669"/>
    <property type="project" value="UniProtKB-KW"/>
</dbReference>
<evidence type="ECO:0000256" key="1">
    <source>
        <dbReference type="ARBA" id="ARBA00004604"/>
    </source>
</evidence>
<evidence type="ECO:0000256" key="5">
    <source>
        <dbReference type="ARBA" id="ARBA00022833"/>
    </source>
</evidence>
<keyword evidence="5" id="KW-0862">Zinc</keyword>
<keyword evidence="7" id="KW-0238">DNA-binding</keyword>
<evidence type="ECO:0000256" key="10">
    <source>
        <dbReference type="SAM" id="MobiDB-lite"/>
    </source>
</evidence>
<dbReference type="Proteomes" id="UP000001449">
    <property type="component" value="Chromosome 1"/>
</dbReference>
<feature type="region of interest" description="Disordered" evidence="10">
    <location>
        <begin position="219"/>
        <end position="273"/>
    </location>
</feature>
<keyword evidence="4" id="KW-0863">Zinc-finger</keyword>
<keyword evidence="9" id="KW-0539">Nucleus</keyword>
<name>B8BRS4_THAPS</name>
<accession>B8BRS4</accession>
<dbReference type="PaxDb" id="35128-Thaps20971"/>
<dbReference type="RefSeq" id="XP_002286365.1">
    <property type="nucleotide sequence ID" value="XM_002286329.1"/>
</dbReference>
<evidence type="ECO:0000313" key="11">
    <source>
        <dbReference type="EMBL" id="EED96006.1"/>
    </source>
</evidence>
<evidence type="ECO:0000256" key="4">
    <source>
        <dbReference type="ARBA" id="ARBA00022771"/>
    </source>
</evidence>
<dbReference type="KEGG" id="tps:THAPSDRAFT_20971"/>
<dbReference type="OMA" id="HTIMERT"/>
<feature type="region of interest" description="Disordered" evidence="10">
    <location>
        <begin position="61"/>
        <end position="92"/>
    </location>
</feature>
<evidence type="ECO:0000256" key="2">
    <source>
        <dbReference type="ARBA" id="ARBA00006899"/>
    </source>
</evidence>
<reference evidence="11 12" key="1">
    <citation type="journal article" date="2004" name="Science">
        <title>The genome of the diatom Thalassiosira pseudonana: ecology, evolution, and metabolism.</title>
        <authorList>
            <person name="Armbrust E.V."/>
            <person name="Berges J.A."/>
            <person name="Bowler C."/>
            <person name="Green B.R."/>
            <person name="Martinez D."/>
            <person name="Putnam N.H."/>
            <person name="Zhou S."/>
            <person name="Allen A.E."/>
            <person name="Apt K.E."/>
            <person name="Bechner M."/>
            <person name="Brzezinski M.A."/>
            <person name="Chaal B.K."/>
            <person name="Chiovitti A."/>
            <person name="Davis A.K."/>
            <person name="Demarest M.S."/>
            <person name="Detter J.C."/>
            <person name="Glavina T."/>
            <person name="Goodstein D."/>
            <person name="Hadi M.Z."/>
            <person name="Hellsten U."/>
            <person name="Hildebrand M."/>
            <person name="Jenkins B.D."/>
            <person name="Jurka J."/>
            <person name="Kapitonov V.V."/>
            <person name="Kroger N."/>
            <person name="Lau W.W."/>
            <person name="Lane T.W."/>
            <person name="Larimer F.W."/>
            <person name="Lippmeier J.C."/>
            <person name="Lucas S."/>
            <person name="Medina M."/>
            <person name="Montsant A."/>
            <person name="Obornik M."/>
            <person name="Parker M.S."/>
            <person name="Palenik B."/>
            <person name="Pazour G.J."/>
            <person name="Richardson P.M."/>
            <person name="Rynearson T.A."/>
            <person name="Saito M.A."/>
            <person name="Schwartz D.C."/>
            <person name="Thamatrakoln K."/>
            <person name="Valentin K."/>
            <person name="Vardi A."/>
            <person name="Wilkerson F.P."/>
            <person name="Rokhsar D.S."/>
        </authorList>
    </citation>
    <scope>NUCLEOTIDE SEQUENCE [LARGE SCALE GENOMIC DNA]</scope>
    <source>
        <strain evidence="11 12">CCMP1335</strain>
    </source>
</reference>
<keyword evidence="12" id="KW-1185">Reference proteome</keyword>
<keyword evidence="6" id="KW-0805">Transcription regulation</keyword>
<dbReference type="GO" id="GO:0042790">
    <property type="term" value="P:nucleolar large rRNA transcription by RNA polymerase I"/>
    <property type="evidence" value="ECO:0000318"/>
    <property type="project" value="GO_Central"/>
</dbReference>
<evidence type="ECO:0000256" key="9">
    <source>
        <dbReference type="ARBA" id="ARBA00023242"/>
    </source>
</evidence>
<proteinExistence type="inferred from homology"/>
<dbReference type="PANTHER" id="PTHR31576:SF2">
    <property type="entry name" value="TATA BOX-BINDING PROTEIN-ASSOCIATED FACTOR RNA POLYMERASE I SUBUNIT B"/>
    <property type="match status" value="1"/>
</dbReference>